<evidence type="ECO:0000256" key="1">
    <source>
        <dbReference type="SAM" id="MobiDB-lite"/>
    </source>
</evidence>
<accession>A0AAN6UY04</accession>
<keyword evidence="3" id="KW-1185">Reference proteome</keyword>
<feature type="region of interest" description="Disordered" evidence="1">
    <location>
        <begin position="20"/>
        <end position="94"/>
    </location>
</feature>
<dbReference type="Proteomes" id="UP001302676">
    <property type="component" value="Unassembled WGS sequence"/>
</dbReference>
<feature type="compositionally biased region" description="Basic and acidic residues" evidence="1">
    <location>
        <begin position="59"/>
        <end position="70"/>
    </location>
</feature>
<proteinExistence type="predicted"/>
<dbReference type="EMBL" id="MU853614">
    <property type="protein sequence ID" value="KAK4141288.1"/>
    <property type="molecule type" value="Genomic_DNA"/>
</dbReference>
<evidence type="ECO:0000313" key="2">
    <source>
        <dbReference type="EMBL" id="KAK4141288.1"/>
    </source>
</evidence>
<dbReference type="GeneID" id="87814625"/>
<dbReference type="AlphaFoldDB" id="A0AAN6UY04"/>
<dbReference type="RefSeq" id="XP_062634659.1">
    <property type="nucleotide sequence ID" value="XM_062778012.1"/>
</dbReference>
<feature type="compositionally biased region" description="Polar residues" evidence="1">
    <location>
        <begin position="37"/>
        <end position="58"/>
    </location>
</feature>
<name>A0AAN6UY04_9PEZI</name>
<evidence type="ECO:0000313" key="3">
    <source>
        <dbReference type="Proteomes" id="UP001302676"/>
    </source>
</evidence>
<organism evidence="2 3">
    <name type="scientific">Dichotomopilus funicola</name>
    <dbReference type="NCBI Taxonomy" id="1934379"/>
    <lineage>
        <taxon>Eukaryota</taxon>
        <taxon>Fungi</taxon>
        <taxon>Dikarya</taxon>
        <taxon>Ascomycota</taxon>
        <taxon>Pezizomycotina</taxon>
        <taxon>Sordariomycetes</taxon>
        <taxon>Sordariomycetidae</taxon>
        <taxon>Sordariales</taxon>
        <taxon>Chaetomiaceae</taxon>
        <taxon>Dichotomopilus</taxon>
    </lineage>
</organism>
<comment type="caution">
    <text evidence="2">The sequence shown here is derived from an EMBL/GenBank/DDBJ whole genome shotgun (WGS) entry which is preliminary data.</text>
</comment>
<feature type="compositionally biased region" description="Polar residues" evidence="1">
    <location>
        <begin position="71"/>
        <end position="94"/>
    </location>
</feature>
<gene>
    <name evidence="2" type="ORF">C8A04DRAFT_14223</name>
</gene>
<protein>
    <submittedName>
        <fullName evidence="2">Uncharacterized protein</fullName>
    </submittedName>
</protein>
<sequence>MSPTYTMSAHLCKQIYSSWRQARQTSPEPNPLPSPSAVLNNQYTTATSYFQRASSPNASEKRSMDSDRSETPATRQSSPAAGSNQNQNWRWGSR</sequence>
<reference evidence="2" key="2">
    <citation type="submission" date="2023-05" db="EMBL/GenBank/DDBJ databases">
        <authorList>
            <consortium name="Lawrence Berkeley National Laboratory"/>
            <person name="Steindorff A."/>
            <person name="Hensen N."/>
            <person name="Bonometti L."/>
            <person name="Westerberg I."/>
            <person name="Brannstrom I.O."/>
            <person name="Guillou S."/>
            <person name="Cros-Aarteil S."/>
            <person name="Calhoun S."/>
            <person name="Haridas S."/>
            <person name="Kuo A."/>
            <person name="Mondo S."/>
            <person name="Pangilinan J."/>
            <person name="Riley R."/>
            <person name="Labutti K."/>
            <person name="Andreopoulos B."/>
            <person name="Lipzen A."/>
            <person name="Chen C."/>
            <person name="Yanf M."/>
            <person name="Daum C."/>
            <person name="Ng V."/>
            <person name="Clum A."/>
            <person name="Ohm R."/>
            <person name="Martin F."/>
            <person name="Silar P."/>
            <person name="Natvig D."/>
            <person name="Lalanne C."/>
            <person name="Gautier V."/>
            <person name="Ament-Velasquez S.L."/>
            <person name="Kruys A."/>
            <person name="Hutchinson M.I."/>
            <person name="Powell A.J."/>
            <person name="Barry K."/>
            <person name="Miller A.N."/>
            <person name="Grigoriev I.V."/>
            <person name="Debuchy R."/>
            <person name="Gladieux P."/>
            <person name="Thoren M.H."/>
            <person name="Johannesson H."/>
        </authorList>
    </citation>
    <scope>NUCLEOTIDE SEQUENCE</scope>
    <source>
        <strain evidence="2">CBS 141.50</strain>
    </source>
</reference>
<reference evidence="2" key="1">
    <citation type="journal article" date="2023" name="Mol. Phylogenet. Evol.">
        <title>Genome-scale phylogeny and comparative genomics of the fungal order Sordariales.</title>
        <authorList>
            <person name="Hensen N."/>
            <person name="Bonometti L."/>
            <person name="Westerberg I."/>
            <person name="Brannstrom I.O."/>
            <person name="Guillou S."/>
            <person name="Cros-Aarteil S."/>
            <person name="Calhoun S."/>
            <person name="Haridas S."/>
            <person name="Kuo A."/>
            <person name="Mondo S."/>
            <person name="Pangilinan J."/>
            <person name="Riley R."/>
            <person name="LaButti K."/>
            <person name="Andreopoulos B."/>
            <person name="Lipzen A."/>
            <person name="Chen C."/>
            <person name="Yan M."/>
            <person name="Daum C."/>
            <person name="Ng V."/>
            <person name="Clum A."/>
            <person name="Steindorff A."/>
            <person name="Ohm R.A."/>
            <person name="Martin F."/>
            <person name="Silar P."/>
            <person name="Natvig D.O."/>
            <person name="Lalanne C."/>
            <person name="Gautier V."/>
            <person name="Ament-Velasquez S.L."/>
            <person name="Kruys A."/>
            <person name="Hutchinson M.I."/>
            <person name="Powell A.J."/>
            <person name="Barry K."/>
            <person name="Miller A.N."/>
            <person name="Grigoriev I.V."/>
            <person name="Debuchy R."/>
            <person name="Gladieux P."/>
            <person name="Hiltunen Thoren M."/>
            <person name="Johannesson H."/>
        </authorList>
    </citation>
    <scope>NUCLEOTIDE SEQUENCE</scope>
    <source>
        <strain evidence="2">CBS 141.50</strain>
    </source>
</reference>